<evidence type="ECO:0000256" key="1">
    <source>
        <dbReference type="SAM" id="MobiDB-lite"/>
    </source>
</evidence>
<evidence type="ECO:0000313" key="2">
    <source>
        <dbReference type="EMBL" id="SNX97246.1"/>
    </source>
</evidence>
<proteinExistence type="predicted"/>
<dbReference type="Proteomes" id="UP000219514">
    <property type="component" value="Unassembled WGS sequence"/>
</dbReference>
<dbReference type="Gene3D" id="1.10.10.10">
    <property type="entry name" value="Winged helix-like DNA-binding domain superfamily/Winged helix DNA-binding domain"/>
    <property type="match status" value="1"/>
</dbReference>
<protein>
    <submittedName>
        <fullName evidence="2">Transposase</fullName>
    </submittedName>
</protein>
<reference evidence="2 3" key="1">
    <citation type="submission" date="2017-09" db="EMBL/GenBank/DDBJ databases">
        <authorList>
            <person name="Ehlers B."/>
            <person name="Leendertz F.H."/>
        </authorList>
    </citation>
    <scope>NUCLEOTIDE SEQUENCE [LARGE SCALE GENOMIC DNA]</scope>
    <source>
        <strain evidence="2 3">DSM 46844</strain>
    </source>
</reference>
<name>A0A285EGR7_9ACTN</name>
<dbReference type="InterPro" id="IPR036388">
    <property type="entry name" value="WH-like_DNA-bd_sf"/>
</dbReference>
<sequence>MRSVGQKPGVGSTETVRQSVRRAEVDAGA</sequence>
<accession>A0A285EGR7</accession>
<dbReference type="EMBL" id="OBDO01000006">
    <property type="protein sequence ID" value="SNX97246.1"/>
    <property type="molecule type" value="Genomic_DNA"/>
</dbReference>
<feature type="region of interest" description="Disordered" evidence="1">
    <location>
        <begin position="1"/>
        <end position="29"/>
    </location>
</feature>
<keyword evidence="3" id="KW-1185">Reference proteome</keyword>
<dbReference type="AlphaFoldDB" id="A0A285EGR7"/>
<evidence type="ECO:0000313" key="3">
    <source>
        <dbReference type="Proteomes" id="UP000219514"/>
    </source>
</evidence>
<organism evidence="2 3">
    <name type="scientific">Geodermatophilus sabuli</name>
    <dbReference type="NCBI Taxonomy" id="1564158"/>
    <lineage>
        <taxon>Bacteria</taxon>
        <taxon>Bacillati</taxon>
        <taxon>Actinomycetota</taxon>
        <taxon>Actinomycetes</taxon>
        <taxon>Geodermatophilales</taxon>
        <taxon>Geodermatophilaceae</taxon>
        <taxon>Geodermatophilus</taxon>
    </lineage>
</organism>
<gene>
    <name evidence="2" type="ORF">SAMN06893097_106196</name>
</gene>